<gene>
    <name evidence="1" type="ORF">GGI19_004526</name>
</gene>
<evidence type="ECO:0000313" key="1">
    <source>
        <dbReference type="EMBL" id="KAJ2751361.1"/>
    </source>
</evidence>
<organism evidence="1 2">
    <name type="scientific">Coemansia pectinata</name>
    <dbReference type="NCBI Taxonomy" id="1052879"/>
    <lineage>
        <taxon>Eukaryota</taxon>
        <taxon>Fungi</taxon>
        <taxon>Fungi incertae sedis</taxon>
        <taxon>Zoopagomycota</taxon>
        <taxon>Kickxellomycotina</taxon>
        <taxon>Kickxellomycetes</taxon>
        <taxon>Kickxellales</taxon>
        <taxon>Kickxellaceae</taxon>
        <taxon>Coemansia</taxon>
    </lineage>
</organism>
<accession>A0A9W8L8B9</accession>
<reference evidence="1" key="1">
    <citation type="submission" date="2022-07" db="EMBL/GenBank/DDBJ databases">
        <title>Phylogenomic reconstructions and comparative analyses of Kickxellomycotina fungi.</title>
        <authorList>
            <person name="Reynolds N.K."/>
            <person name="Stajich J.E."/>
            <person name="Barry K."/>
            <person name="Grigoriev I.V."/>
            <person name="Crous P."/>
            <person name="Smith M.E."/>
        </authorList>
    </citation>
    <scope>NUCLEOTIDE SEQUENCE</scope>
    <source>
        <strain evidence="1">BCRC 34297</strain>
    </source>
</reference>
<dbReference type="OrthoDB" id="5529877at2759"/>
<name>A0A9W8L8B9_9FUNG</name>
<keyword evidence="2" id="KW-1185">Reference proteome</keyword>
<comment type="caution">
    <text evidence="1">The sequence shown here is derived from an EMBL/GenBank/DDBJ whole genome shotgun (WGS) entry which is preliminary data.</text>
</comment>
<sequence>MAPKVRRIKVLPDVHGFEPEGNNIHFDSLVSQLYQLVKHIEYDVYFDTMVPIELQLDRICDLVHINCHSGGNCQQFMQLVQQSSSSLESIVIEAERDMDVSSLFLDVSGGYVTYPHMLKLKLSERLDISMPLDLWNVLTVVKCLPLLSDLCTPCPTLDNIPTGISLDSLPDHVLRTYTPMGERFRCWQIGEIHYESTTTAACVLLMALACPNWSYVVPPPCDRSEFMGMIEDGLAMNIFKEHAPQLQRLLSSE</sequence>
<evidence type="ECO:0000313" key="2">
    <source>
        <dbReference type="Proteomes" id="UP001140011"/>
    </source>
</evidence>
<dbReference type="EMBL" id="JANBUH010000411">
    <property type="protein sequence ID" value="KAJ2751361.1"/>
    <property type="molecule type" value="Genomic_DNA"/>
</dbReference>
<protein>
    <submittedName>
        <fullName evidence="1">Uncharacterized protein</fullName>
    </submittedName>
</protein>
<dbReference type="AlphaFoldDB" id="A0A9W8L8B9"/>
<proteinExistence type="predicted"/>
<dbReference type="Proteomes" id="UP001140011">
    <property type="component" value="Unassembled WGS sequence"/>
</dbReference>